<dbReference type="GO" id="GO:0005975">
    <property type="term" value="P:carbohydrate metabolic process"/>
    <property type="evidence" value="ECO:0007669"/>
    <property type="project" value="InterPro"/>
</dbReference>
<comment type="similarity">
    <text evidence="1">Belongs to the glycosyl hydrolase 43 family.</text>
</comment>
<protein>
    <submittedName>
        <fullName evidence="5">Family 43 glycosylhydrolase</fullName>
    </submittedName>
</protein>
<keyword evidence="2" id="KW-0378">Hydrolase</keyword>
<dbReference type="Gene3D" id="2.115.10.20">
    <property type="entry name" value="Glycosyl hydrolase domain, family 43"/>
    <property type="match status" value="1"/>
</dbReference>
<dbReference type="Proteomes" id="UP001233172">
    <property type="component" value="Unassembled WGS sequence"/>
</dbReference>
<gene>
    <name evidence="5" type="ORF">Bpfe_031339</name>
</gene>
<keyword evidence="6" id="KW-1185">Reference proteome</keyword>
<evidence type="ECO:0000313" key="6">
    <source>
        <dbReference type="Proteomes" id="UP001233172"/>
    </source>
</evidence>
<keyword evidence="3" id="KW-0326">Glycosidase</keyword>
<evidence type="ECO:0000256" key="1">
    <source>
        <dbReference type="ARBA" id="ARBA00009865"/>
    </source>
</evidence>
<evidence type="ECO:0000256" key="3">
    <source>
        <dbReference type="ARBA" id="ARBA00023295"/>
    </source>
</evidence>
<evidence type="ECO:0000256" key="4">
    <source>
        <dbReference type="PIRSR" id="PIRSR606710-2"/>
    </source>
</evidence>
<name>A0AAD8AN38_BIOPF</name>
<dbReference type="EMBL" id="JASAOG010000471">
    <property type="protein sequence ID" value="KAK0039250.1"/>
    <property type="molecule type" value="Genomic_DNA"/>
</dbReference>
<dbReference type="InterPro" id="IPR023296">
    <property type="entry name" value="Glyco_hydro_beta-prop_sf"/>
</dbReference>
<feature type="site" description="Important for catalytic activity, responsible for pKa modulation of the active site Glu and correct orientation of both the proton donor and substrate" evidence="4">
    <location>
        <position position="14"/>
    </location>
</feature>
<reference evidence="5" key="1">
    <citation type="journal article" date="2023" name="PLoS Negl. Trop. Dis.">
        <title>A genome sequence for Biomphalaria pfeifferi, the major vector snail for the human-infecting parasite Schistosoma mansoni.</title>
        <authorList>
            <person name="Bu L."/>
            <person name="Lu L."/>
            <person name="Laidemitt M.R."/>
            <person name="Zhang S.M."/>
            <person name="Mutuku M."/>
            <person name="Mkoji G."/>
            <person name="Steinauer M."/>
            <person name="Loker E.S."/>
        </authorList>
    </citation>
    <scope>NUCLEOTIDE SEQUENCE</scope>
    <source>
        <strain evidence="5">KasaAsao</strain>
    </source>
</reference>
<proteinExistence type="inferred from homology"/>
<dbReference type="InterPro" id="IPR006710">
    <property type="entry name" value="Glyco_hydro_43"/>
</dbReference>
<dbReference type="SUPFAM" id="SSF75005">
    <property type="entry name" value="Arabinanase/levansucrase/invertase"/>
    <property type="match status" value="1"/>
</dbReference>
<organism evidence="5 6">
    <name type="scientific">Biomphalaria pfeifferi</name>
    <name type="common">Bloodfluke planorb</name>
    <name type="synonym">Freshwater snail</name>
    <dbReference type="NCBI Taxonomy" id="112525"/>
    <lineage>
        <taxon>Eukaryota</taxon>
        <taxon>Metazoa</taxon>
        <taxon>Spiralia</taxon>
        <taxon>Lophotrochozoa</taxon>
        <taxon>Mollusca</taxon>
        <taxon>Gastropoda</taxon>
        <taxon>Heterobranchia</taxon>
        <taxon>Euthyneura</taxon>
        <taxon>Panpulmonata</taxon>
        <taxon>Hygrophila</taxon>
        <taxon>Lymnaeoidea</taxon>
        <taxon>Planorbidae</taxon>
        <taxon>Biomphalaria</taxon>
    </lineage>
</organism>
<evidence type="ECO:0000313" key="5">
    <source>
        <dbReference type="EMBL" id="KAK0039250.1"/>
    </source>
</evidence>
<dbReference type="AlphaFoldDB" id="A0AAD8AN38"/>
<dbReference type="Pfam" id="PF04616">
    <property type="entry name" value="Glyco_hydro_43"/>
    <property type="match status" value="1"/>
</dbReference>
<evidence type="ECO:0000256" key="2">
    <source>
        <dbReference type="ARBA" id="ARBA00022801"/>
    </source>
</evidence>
<sequence>MSENALTFQDFAIDAHVFIDKDGQKYLFYATDFLEHSHIGTGTVVDKMTDFFSLEGNPRPVTRAKYDWQIYDANRIEKGGVRWHTVEGAFILERKGIYYEMFSGGNWQNISYGVSFATTDDIERNREWEQFSDGEKTLPILRTIPGQVIGPGHNSVVRGLNNRETYCVYHRWTD</sequence>
<dbReference type="GO" id="GO:0004553">
    <property type="term" value="F:hydrolase activity, hydrolyzing O-glycosyl compounds"/>
    <property type="evidence" value="ECO:0007669"/>
    <property type="project" value="InterPro"/>
</dbReference>
<reference evidence="5" key="2">
    <citation type="submission" date="2023-04" db="EMBL/GenBank/DDBJ databases">
        <authorList>
            <person name="Bu L."/>
            <person name="Lu L."/>
            <person name="Laidemitt M.R."/>
            <person name="Zhang S.M."/>
            <person name="Mutuku M."/>
            <person name="Mkoji G."/>
            <person name="Steinauer M."/>
            <person name="Loker E.S."/>
        </authorList>
    </citation>
    <scope>NUCLEOTIDE SEQUENCE</scope>
    <source>
        <strain evidence="5">KasaAsao</strain>
        <tissue evidence="5">Whole Snail</tissue>
    </source>
</reference>
<comment type="caution">
    <text evidence="5">The sequence shown here is derived from an EMBL/GenBank/DDBJ whole genome shotgun (WGS) entry which is preliminary data.</text>
</comment>
<accession>A0AAD8AN38</accession>